<dbReference type="EMBL" id="BT023518">
    <property type="protein sequence ID" value="AAY84918.1"/>
    <property type="molecule type" value="mRNA"/>
</dbReference>
<keyword evidence="2" id="KW-1133">Transmembrane helix</keyword>
<protein>
    <submittedName>
        <fullName evidence="3">IP10023p</fullName>
    </submittedName>
</protein>
<proteinExistence type="evidence at transcript level"/>
<evidence type="ECO:0000256" key="2">
    <source>
        <dbReference type="SAM" id="Phobius"/>
    </source>
</evidence>
<dbReference type="AlphaFoldDB" id="Q4QQ98"/>
<evidence type="ECO:0000313" key="3">
    <source>
        <dbReference type="EMBL" id="AAY84918.1"/>
    </source>
</evidence>
<dbReference type="InterPro" id="IPR009882">
    <property type="entry name" value="Gypsy"/>
</dbReference>
<feature type="non-terminal residue" evidence="3">
    <location>
        <position position="1"/>
    </location>
</feature>
<name>Q4QQ98_DROME</name>
<feature type="region of interest" description="Disordered" evidence="1">
    <location>
        <begin position="229"/>
        <end position="257"/>
    </location>
</feature>
<feature type="transmembrane region" description="Helical" evidence="2">
    <location>
        <begin position="183"/>
        <end position="204"/>
    </location>
</feature>
<sequence length="275" mass="30232">YFLIKFPKPLLTCRKIRIFPVQHENRILDFEDGSTVADCGTETFAVKDCNVSAGTTFCRRSKAPTCAQQLISGMVAHCNTQPGHLDPVTMIDDVTINITDEKRISRMISGTYLVSYTEKIKINGTLYVNNIGTSKKEAAVSAMAQVNVLRHLERLSLSSIHGMSVKNLQHINHLQSRLPSGNTWIFCSVSSTASITLVIIFLIYRLKAKRQQPSKTIESGDDFILRQGGVNTSKSEGCNPPKGHLRPDGPTITSATLSQPSNAFRFSESDVQGSA</sequence>
<dbReference type="Pfam" id="PF07253">
    <property type="entry name" value="Gypsy"/>
    <property type="match status" value="1"/>
</dbReference>
<accession>Q4QQ98</accession>
<organism evidence="3">
    <name type="scientific">Drosophila melanogaster</name>
    <name type="common">Fruit fly</name>
    <dbReference type="NCBI Taxonomy" id="7227"/>
    <lineage>
        <taxon>Eukaryota</taxon>
        <taxon>Metazoa</taxon>
        <taxon>Ecdysozoa</taxon>
        <taxon>Arthropoda</taxon>
        <taxon>Hexapoda</taxon>
        <taxon>Insecta</taxon>
        <taxon>Pterygota</taxon>
        <taxon>Neoptera</taxon>
        <taxon>Endopterygota</taxon>
        <taxon>Diptera</taxon>
        <taxon>Brachycera</taxon>
        <taxon>Muscomorpha</taxon>
        <taxon>Ephydroidea</taxon>
        <taxon>Drosophilidae</taxon>
        <taxon>Drosophila</taxon>
        <taxon>Sophophora</taxon>
    </lineage>
</organism>
<keyword evidence="2" id="KW-0812">Transmembrane</keyword>
<evidence type="ECO:0000256" key="1">
    <source>
        <dbReference type="SAM" id="MobiDB-lite"/>
    </source>
</evidence>
<reference evidence="3" key="1">
    <citation type="submission" date="2005-06" db="EMBL/GenBank/DDBJ databases">
        <authorList>
            <person name="Stapleton M."/>
            <person name="Carlson J."/>
            <person name="Chavez C."/>
            <person name="Frise E."/>
            <person name="George R."/>
            <person name="Pacleb J."/>
            <person name="Park S."/>
            <person name="Wan K."/>
            <person name="Yu C."/>
            <person name="Celniker S."/>
        </authorList>
    </citation>
    <scope>NUCLEOTIDE SEQUENCE</scope>
</reference>
<keyword evidence="2" id="KW-0472">Membrane</keyword>